<evidence type="ECO:0000313" key="3">
    <source>
        <dbReference type="Proteomes" id="UP000239001"/>
    </source>
</evidence>
<dbReference type="RefSeq" id="WP_106456601.1">
    <property type="nucleotide sequence ID" value="NZ_PXOH01000007.1"/>
</dbReference>
<dbReference type="OrthoDB" id="9776960at2"/>
<dbReference type="PROSITE" id="PS50887">
    <property type="entry name" value="GGDEF"/>
    <property type="match status" value="1"/>
</dbReference>
<proteinExistence type="predicted"/>
<dbReference type="SMART" id="SM00267">
    <property type="entry name" value="GGDEF"/>
    <property type="match status" value="1"/>
</dbReference>
<dbReference type="InterPro" id="IPR000160">
    <property type="entry name" value="GGDEF_dom"/>
</dbReference>
<organism evidence="2 3">
    <name type="scientific">Aphanothece hegewaldii CCALA 016</name>
    <dbReference type="NCBI Taxonomy" id="2107694"/>
    <lineage>
        <taxon>Bacteria</taxon>
        <taxon>Bacillati</taxon>
        <taxon>Cyanobacteriota</taxon>
        <taxon>Cyanophyceae</taxon>
        <taxon>Oscillatoriophycideae</taxon>
        <taxon>Chroococcales</taxon>
        <taxon>Aphanothecaceae</taxon>
        <taxon>Aphanothece</taxon>
    </lineage>
</organism>
<dbReference type="PANTHER" id="PTHR45138">
    <property type="entry name" value="REGULATORY COMPONENTS OF SENSORY TRANSDUCTION SYSTEM"/>
    <property type="match status" value="1"/>
</dbReference>
<dbReference type="PANTHER" id="PTHR45138:SF9">
    <property type="entry name" value="DIGUANYLATE CYCLASE DGCM-RELATED"/>
    <property type="match status" value="1"/>
</dbReference>
<accession>A0A2T1LZB6</accession>
<dbReference type="SUPFAM" id="SSF55073">
    <property type="entry name" value="Nucleotide cyclase"/>
    <property type="match status" value="1"/>
</dbReference>
<dbReference type="CDD" id="cd01949">
    <property type="entry name" value="GGDEF"/>
    <property type="match status" value="1"/>
</dbReference>
<dbReference type="Proteomes" id="UP000239001">
    <property type="component" value="Unassembled WGS sequence"/>
</dbReference>
<dbReference type="Pfam" id="PF00990">
    <property type="entry name" value="GGDEF"/>
    <property type="match status" value="1"/>
</dbReference>
<comment type="caution">
    <text evidence="2">The sequence shown here is derived from an EMBL/GenBank/DDBJ whole genome shotgun (WGS) entry which is preliminary data.</text>
</comment>
<evidence type="ECO:0000259" key="1">
    <source>
        <dbReference type="PROSITE" id="PS50887"/>
    </source>
</evidence>
<dbReference type="Gene3D" id="3.30.70.270">
    <property type="match status" value="1"/>
</dbReference>
<dbReference type="InterPro" id="IPR029787">
    <property type="entry name" value="Nucleotide_cyclase"/>
</dbReference>
<dbReference type="GO" id="GO:0052621">
    <property type="term" value="F:diguanylate cyclase activity"/>
    <property type="evidence" value="ECO:0007669"/>
    <property type="project" value="TreeGrafter"/>
</dbReference>
<reference evidence="2 3" key="2">
    <citation type="submission" date="2018-03" db="EMBL/GenBank/DDBJ databases">
        <authorList>
            <person name="Keele B.F."/>
        </authorList>
    </citation>
    <scope>NUCLEOTIDE SEQUENCE [LARGE SCALE GENOMIC DNA]</scope>
    <source>
        <strain evidence="2 3">CCALA 016</strain>
    </source>
</reference>
<keyword evidence="3" id="KW-1185">Reference proteome</keyword>
<evidence type="ECO:0000313" key="2">
    <source>
        <dbReference type="EMBL" id="PSF37737.1"/>
    </source>
</evidence>
<dbReference type="AlphaFoldDB" id="A0A2T1LZB6"/>
<name>A0A2T1LZB6_9CHRO</name>
<feature type="domain" description="GGDEF" evidence="1">
    <location>
        <begin position="46"/>
        <end position="177"/>
    </location>
</feature>
<reference evidence="2 3" key="1">
    <citation type="submission" date="2018-03" db="EMBL/GenBank/DDBJ databases">
        <title>The ancient ancestry and fast evolution of plastids.</title>
        <authorList>
            <person name="Moore K.R."/>
            <person name="Magnabosco C."/>
            <person name="Momper L."/>
            <person name="Gold D.A."/>
            <person name="Bosak T."/>
            <person name="Fournier G.P."/>
        </authorList>
    </citation>
    <scope>NUCLEOTIDE SEQUENCE [LARGE SCALE GENOMIC DNA]</scope>
    <source>
        <strain evidence="2 3">CCALA 016</strain>
    </source>
</reference>
<dbReference type="NCBIfam" id="TIGR00254">
    <property type="entry name" value="GGDEF"/>
    <property type="match status" value="1"/>
</dbReference>
<gene>
    <name evidence="2" type="ORF">C7H19_09320</name>
</gene>
<dbReference type="EMBL" id="PXOH01000007">
    <property type="protein sequence ID" value="PSF37737.1"/>
    <property type="molecule type" value="Genomic_DNA"/>
</dbReference>
<sequence length="192" mass="22117">MLKNHNELNIKNKVSPMIKPQKTIVNHRYLIEFLQKELQNIHQYEDSLSLLIMAIEEVQELDDNQFAKDEIIGSVTKSIIKCIRRDDCFAQLSKDEYVILLQFTNTQAAITVAQRLCRKVSGLSFIINQHLIKPTLKIGIASSQKSDLNIDEILTRAKEALLTAKNNKDNNFIVHPIDLEIWLAQSKKTKNY</sequence>
<dbReference type="InterPro" id="IPR043128">
    <property type="entry name" value="Rev_trsase/Diguanyl_cyclase"/>
</dbReference>
<protein>
    <recommendedName>
        <fullName evidence="1">GGDEF domain-containing protein</fullName>
    </recommendedName>
</protein>
<dbReference type="InterPro" id="IPR050469">
    <property type="entry name" value="Diguanylate_Cyclase"/>
</dbReference>